<dbReference type="EMBL" id="JACVVK020000059">
    <property type="protein sequence ID" value="KAK7497394.1"/>
    <property type="molecule type" value="Genomic_DNA"/>
</dbReference>
<evidence type="ECO:0000313" key="3">
    <source>
        <dbReference type="Proteomes" id="UP001519460"/>
    </source>
</evidence>
<dbReference type="Proteomes" id="UP001519460">
    <property type="component" value="Unassembled WGS sequence"/>
</dbReference>
<accession>A0ABD0LEE8</accession>
<organism evidence="2 3">
    <name type="scientific">Batillaria attramentaria</name>
    <dbReference type="NCBI Taxonomy" id="370345"/>
    <lineage>
        <taxon>Eukaryota</taxon>
        <taxon>Metazoa</taxon>
        <taxon>Spiralia</taxon>
        <taxon>Lophotrochozoa</taxon>
        <taxon>Mollusca</taxon>
        <taxon>Gastropoda</taxon>
        <taxon>Caenogastropoda</taxon>
        <taxon>Sorbeoconcha</taxon>
        <taxon>Cerithioidea</taxon>
        <taxon>Batillariidae</taxon>
        <taxon>Batillaria</taxon>
    </lineage>
</organism>
<evidence type="ECO:0000256" key="1">
    <source>
        <dbReference type="SAM" id="Phobius"/>
    </source>
</evidence>
<proteinExistence type="predicted"/>
<name>A0ABD0LEE8_9CAEN</name>
<keyword evidence="1" id="KW-0812">Transmembrane</keyword>
<dbReference type="AlphaFoldDB" id="A0ABD0LEE8"/>
<keyword evidence="1" id="KW-0472">Membrane</keyword>
<keyword evidence="1" id="KW-1133">Transmembrane helix</keyword>
<protein>
    <submittedName>
        <fullName evidence="2">Uncharacterized protein</fullName>
    </submittedName>
</protein>
<evidence type="ECO:0000313" key="2">
    <source>
        <dbReference type="EMBL" id="KAK7497394.1"/>
    </source>
</evidence>
<sequence>MPTRRKRISESLNVVNWIPRRRLFHLVLLVVFWGFLLGRMLREWPVDWRFRRQLPDASGQFAKLSTKQLLQLIKDGEYTALCIVH</sequence>
<reference evidence="2 3" key="1">
    <citation type="journal article" date="2023" name="Sci. Data">
        <title>Genome assembly of the Korean intertidal mud-creeper Batillaria attramentaria.</title>
        <authorList>
            <person name="Patra A.K."/>
            <person name="Ho P.T."/>
            <person name="Jun S."/>
            <person name="Lee S.J."/>
            <person name="Kim Y."/>
            <person name="Won Y.J."/>
        </authorList>
    </citation>
    <scope>NUCLEOTIDE SEQUENCE [LARGE SCALE GENOMIC DNA]</scope>
    <source>
        <strain evidence="2">Wonlab-2016</strain>
    </source>
</reference>
<gene>
    <name evidence="2" type="ORF">BaRGS_00011438</name>
</gene>
<feature type="transmembrane region" description="Helical" evidence="1">
    <location>
        <begin position="23"/>
        <end position="41"/>
    </location>
</feature>
<comment type="caution">
    <text evidence="2">The sequence shown here is derived from an EMBL/GenBank/DDBJ whole genome shotgun (WGS) entry which is preliminary data.</text>
</comment>
<keyword evidence="3" id="KW-1185">Reference proteome</keyword>